<organism evidence="2 3">
    <name type="scientific">Paratrimastix pyriformis</name>
    <dbReference type="NCBI Taxonomy" id="342808"/>
    <lineage>
        <taxon>Eukaryota</taxon>
        <taxon>Metamonada</taxon>
        <taxon>Preaxostyla</taxon>
        <taxon>Paratrimastigidae</taxon>
        <taxon>Paratrimastix</taxon>
    </lineage>
</organism>
<name>A0ABQ8U4P5_9EUKA</name>
<comment type="caution">
    <text evidence="2">The sequence shown here is derived from an EMBL/GenBank/DDBJ whole genome shotgun (WGS) entry which is preliminary data.</text>
</comment>
<evidence type="ECO:0000313" key="2">
    <source>
        <dbReference type="EMBL" id="KAJ4452761.1"/>
    </source>
</evidence>
<dbReference type="EMBL" id="JAPMOS010000394">
    <property type="protein sequence ID" value="KAJ4452761.1"/>
    <property type="molecule type" value="Genomic_DNA"/>
</dbReference>
<proteinExistence type="predicted"/>
<accession>A0ABQ8U4P5</accession>
<evidence type="ECO:0000313" key="3">
    <source>
        <dbReference type="Proteomes" id="UP001141327"/>
    </source>
</evidence>
<feature type="compositionally biased region" description="Low complexity" evidence="1">
    <location>
        <begin position="178"/>
        <end position="189"/>
    </location>
</feature>
<evidence type="ECO:0000256" key="1">
    <source>
        <dbReference type="SAM" id="MobiDB-lite"/>
    </source>
</evidence>
<feature type="region of interest" description="Disordered" evidence="1">
    <location>
        <begin position="148"/>
        <end position="198"/>
    </location>
</feature>
<protein>
    <submittedName>
        <fullName evidence="2">Uncharacterized protein</fullName>
    </submittedName>
</protein>
<sequence>MVFTHLRSSLTRVYQHDRRGTPYHTFERSVFGLNNEIFVGLIITLRHRTAHCTAKFILFLVSHLPELSGRALAPWAQDAIPHVRFFAPSARQLLVRTGALVPSPPTRSAACLTRHPQASPAPIVVIPPAGNDIKITMPQTPTTTIDVCEDPPAGGPASRSGLPGGATRGETSTGATSAAPCPLGLLCAARGPPGRRTG</sequence>
<reference evidence="2" key="1">
    <citation type="journal article" date="2022" name="bioRxiv">
        <title>Genomics of Preaxostyla Flagellates Illuminates Evolutionary Transitions and the Path Towards Mitochondrial Loss.</title>
        <authorList>
            <person name="Novak L.V.F."/>
            <person name="Treitli S.C."/>
            <person name="Pyrih J."/>
            <person name="Halakuc P."/>
            <person name="Pipaliya S.V."/>
            <person name="Vacek V."/>
            <person name="Brzon O."/>
            <person name="Soukal P."/>
            <person name="Eme L."/>
            <person name="Dacks J.B."/>
            <person name="Karnkowska A."/>
            <person name="Elias M."/>
            <person name="Hampl V."/>
        </authorList>
    </citation>
    <scope>NUCLEOTIDE SEQUENCE</scope>
    <source>
        <strain evidence="2">RCP-MX</strain>
    </source>
</reference>
<dbReference type="Proteomes" id="UP001141327">
    <property type="component" value="Unassembled WGS sequence"/>
</dbReference>
<keyword evidence="3" id="KW-1185">Reference proteome</keyword>
<gene>
    <name evidence="2" type="ORF">PAPYR_12987</name>
</gene>